<dbReference type="Pfam" id="PF00089">
    <property type="entry name" value="Trypsin"/>
    <property type="match status" value="1"/>
</dbReference>
<dbReference type="Ensembl" id="ENSCSAVT00000000625.1">
    <property type="protein sequence ID" value="ENSCSAVP00000000618.1"/>
    <property type="gene ID" value="ENSCSAVG00000000345.1"/>
</dbReference>
<feature type="domain" description="Peptidase S1" evidence="11">
    <location>
        <begin position="122"/>
        <end position="352"/>
    </location>
</feature>
<dbReference type="SUPFAM" id="SSF57440">
    <property type="entry name" value="Kringle-like"/>
    <property type="match status" value="1"/>
</dbReference>
<dbReference type="CDD" id="cd00108">
    <property type="entry name" value="KR"/>
    <property type="match status" value="1"/>
</dbReference>
<reference evidence="12" key="3">
    <citation type="submission" date="2025-09" db="UniProtKB">
        <authorList>
            <consortium name="Ensembl"/>
        </authorList>
    </citation>
    <scope>IDENTIFICATION</scope>
</reference>
<dbReference type="Gene3D" id="2.40.20.10">
    <property type="entry name" value="Plasminogen Kringle 4"/>
    <property type="match status" value="1"/>
</dbReference>
<keyword evidence="13" id="KW-1185">Reference proteome</keyword>
<dbReference type="InterPro" id="IPR033116">
    <property type="entry name" value="TRYPSIN_SER"/>
</dbReference>
<dbReference type="PROSITE" id="PS00134">
    <property type="entry name" value="TRYPSIN_HIS"/>
    <property type="match status" value="1"/>
</dbReference>
<dbReference type="Pfam" id="PF00051">
    <property type="entry name" value="Kringle"/>
    <property type="match status" value="1"/>
</dbReference>
<dbReference type="SMART" id="SM00130">
    <property type="entry name" value="KR"/>
    <property type="match status" value="1"/>
</dbReference>
<dbReference type="Proteomes" id="UP000007875">
    <property type="component" value="Unassembled WGS sequence"/>
</dbReference>
<dbReference type="PANTHER" id="PTHR24264:SF65">
    <property type="entry name" value="SRCR DOMAIN-CONTAINING PROTEIN"/>
    <property type="match status" value="1"/>
</dbReference>
<dbReference type="GO" id="GO:0051604">
    <property type="term" value="P:protein maturation"/>
    <property type="evidence" value="ECO:0007669"/>
    <property type="project" value="UniProtKB-ARBA"/>
</dbReference>
<keyword evidence="2" id="KW-0964">Secreted</keyword>
<dbReference type="PANTHER" id="PTHR24264">
    <property type="entry name" value="TRYPSIN-RELATED"/>
    <property type="match status" value="1"/>
</dbReference>
<keyword evidence="4 9" id="KW-0645">Protease</keyword>
<dbReference type="InterPro" id="IPR001314">
    <property type="entry name" value="Peptidase_S1A"/>
</dbReference>
<feature type="domain" description="Kringle" evidence="10">
    <location>
        <begin position="6"/>
        <end position="81"/>
    </location>
</feature>
<evidence type="ECO:0000256" key="2">
    <source>
        <dbReference type="ARBA" id="ARBA00022525"/>
    </source>
</evidence>
<accession>H2Y5M0</accession>
<dbReference type="InterPro" id="IPR043504">
    <property type="entry name" value="Peptidase_S1_PA_chymotrypsin"/>
</dbReference>
<sequence length="354" mass="38729">CYDATNASAYRGSASITLSGFACQNWDANTPNIHTFHSYRNPSLAELGHHNFCRAPLGDTMPWCFTTNPAYRWEYCDVDPCGDQPTTAVMSTTMQPTPVPTTASTSLSTNVPSTVSTTVQSTVPSTVPSTGSLPWIVALRRYPSFSFSCGGSVIDKNWILTAAHCVRNIPGNYRAILGNYLNYEIDDEEKVVGFSRFFIHEEYDSTLLINDIALLKLSEPLVFNDFIKPVCLPDYNPGVPYVDGEAVLISGWGTLKSGSLPNILQQAYVNIVSLTECSRRYGQQFSSDVMCAGVQQGGIDTCQGDSGGPLLDPNGNVQLGVVSWGRGCARAQYPGIYTSVSYFRNWIDNIRNNN</sequence>
<comment type="caution">
    <text evidence="8">Lacks conserved residue(s) required for the propagation of feature annotation.</text>
</comment>
<keyword evidence="7 8" id="KW-1015">Disulfide bond</keyword>
<dbReference type="SUPFAM" id="SSF50494">
    <property type="entry name" value="Trypsin-like serine proteases"/>
    <property type="match status" value="1"/>
</dbReference>
<dbReference type="InterPro" id="IPR038178">
    <property type="entry name" value="Kringle_sf"/>
</dbReference>
<keyword evidence="6 9" id="KW-0720">Serine protease</keyword>
<dbReference type="PRINTS" id="PR00722">
    <property type="entry name" value="CHYMOTRYPSIN"/>
</dbReference>
<evidence type="ECO:0000313" key="13">
    <source>
        <dbReference type="Proteomes" id="UP000007875"/>
    </source>
</evidence>
<dbReference type="GO" id="GO:0004252">
    <property type="term" value="F:serine-type endopeptidase activity"/>
    <property type="evidence" value="ECO:0007669"/>
    <property type="project" value="InterPro"/>
</dbReference>
<dbReference type="GeneTree" id="ENSGT00940000163017"/>
<dbReference type="InterPro" id="IPR050127">
    <property type="entry name" value="Serine_Proteases_S1"/>
</dbReference>
<dbReference type="SMART" id="SM00020">
    <property type="entry name" value="Tryp_SPc"/>
    <property type="match status" value="1"/>
</dbReference>
<evidence type="ECO:0000256" key="5">
    <source>
        <dbReference type="ARBA" id="ARBA00022801"/>
    </source>
</evidence>
<proteinExistence type="predicted"/>
<evidence type="ECO:0000313" key="12">
    <source>
        <dbReference type="Ensembl" id="ENSCSAVP00000000618.1"/>
    </source>
</evidence>
<evidence type="ECO:0000256" key="1">
    <source>
        <dbReference type="ARBA" id="ARBA00004613"/>
    </source>
</evidence>
<dbReference type="FunFam" id="2.40.10.10:FF:000047">
    <property type="entry name" value="Trypsin eta"/>
    <property type="match status" value="1"/>
</dbReference>
<evidence type="ECO:0000256" key="8">
    <source>
        <dbReference type="PROSITE-ProRule" id="PRU00121"/>
    </source>
</evidence>
<comment type="subcellular location">
    <subcellularLocation>
        <location evidence="1">Secreted</location>
    </subcellularLocation>
</comment>
<dbReference type="Gene3D" id="2.40.10.10">
    <property type="entry name" value="Trypsin-like serine proteases"/>
    <property type="match status" value="1"/>
</dbReference>
<evidence type="ECO:0008006" key="14">
    <source>
        <dbReference type="Google" id="ProtNLM"/>
    </source>
</evidence>
<evidence type="ECO:0000256" key="3">
    <source>
        <dbReference type="ARBA" id="ARBA00022572"/>
    </source>
</evidence>
<organism evidence="12 13">
    <name type="scientific">Ciona savignyi</name>
    <name type="common">Pacific transparent sea squirt</name>
    <dbReference type="NCBI Taxonomy" id="51511"/>
    <lineage>
        <taxon>Eukaryota</taxon>
        <taxon>Metazoa</taxon>
        <taxon>Chordata</taxon>
        <taxon>Tunicata</taxon>
        <taxon>Ascidiacea</taxon>
        <taxon>Phlebobranchia</taxon>
        <taxon>Cionidae</taxon>
        <taxon>Ciona</taxon>
    </lineage>
</organism>
<dbReference type="InterPro" id="IPR001254">
    <property type="entry name" value="Trypsin_dom"/>
</dbReference>
<evidence type="ECO:0000256" key="7">
    <source>
        <dbReference type="ARBA" id="ARBA00023157"/>
    </source>
</evidence>
<evidence type="ECO:0000256" key="4">
    <source>
        <dbReference type="ARBA" id="ARBA00022670"/>
    </source>
</evidence>
<dbReference type="GO" id="GO:0005615">
    <property type="term" value="C:extracellular space"/>
    <property type="evidence" value="ECO:0007669"/>
    <property type="project" value="TreeGrafter"/>
</dbReference>
<dbReference type="PROSITE" id="PS00135">
    <property type="entry name" value="TRYPSIN_SER"/>
    <property type="match status" value="1"/>
</dbReference>
<dbReference type="InterPro" id="IPR000001">
    <property type="entry name" value="Kringle"/>
</dbReference>
<evidence type="ECO:0000259" key="10">
    <source>
        <dbReference type="PROSITE" id="PS50070"/>
    </source>
</evidence>
<evidence type="ECO:0000256" key="6">
    <source>
        <dbReference type="ARBA" id="ARBA00022825"/>
    </source>
</evidence>
<dbReference type="InterPro" id="IPR018114">
    <property type="entry name" value="TRYPSIN_HIS"/>
</dbReference>
<reference evidence="13" key="1">
    <citation type="submission" date="2003-08" db="EMBL/GenBank/DDBJ databases">
        <authorList>
            <person name="Birren B."/>
            <person name="Nusbaum C."/>
            <person name="Abebe A."/>
            <person name="Abouelleil A."/>
            <person name="Adekoya E."/>
            <person name="Ait-zahra M."/>
            <person name="Allen N."/>
            <person name="Allen T."/>
            <person name="An P."/>
            <person name="Anderson M."/>
            <person name="Anderson S."/>
            <person name="Arachchi H."/>
            <person name="Armbruster J."/>
            <person name="Bachantsang P."/>
            <person name="Baldwin J."/>
            <person name="Barry A."/>
            <person name="Bayul T."/>
            <person name="Blitshsteyn B."/>
            <person name="Bloom T."/>
            <person name="Blye J."/>
            <person name="Boguslavskiy L."/>
            <person name="Borowsky M."/>
            <person name="Boukhgalter B."/>
            <person name="Brunache A."/>
            <person name="Butler J."/>
            <person name="Calixte N."/>
            <person name="Calvo S."/>
            <person name="Camarata J."/>
            <person name="Campo K."/>
            <person name="Chang J."/>
            <person name="Cheshatsang Y."/>
            <person name="Citroen M."/>
            <person name="Collymore A."/>
            <person name="Considine T."/>
            <person name="Cook A."/>
            <person name="Cooke P."/>
            <person name="Corum B."/>
            <person name="Cuomo C."/>
            <person name="David R."/>
            <person name="Dawoe T."/>
            <person name="Degray S."/>
            <person name="Dodge S."/>
            <person name="Dooley K."/>
            <person name="Dorje P."/>
            <person name="Dorjee K."/>
            <person name="Dorris L."/>
            <person name="Duffey N."/>
            <person name="Dupes A."/>
            <person name="Elkins T."/>
            <person name="Engels R."/>
            <person name="Erickson J."/>
            <person name="Farina A."/>
            <person name="Faro S."/>
            <person name="Ferreira P."/>
            <person name="Fischer H."/>
            <person name="Fitzgerald M."/>
            <person name="Foley K."/>
            <person name="Gage D."/>
            <person name="Galagan J."/>
            <person name="Gearin G."/>
            <person name="Gnerre S."/>
            <person name="Gnirke A."/>
            <person name="Goyette A."/>
            <person name="Graham J."/>
            <person name="Grandbois E."/>
            <person name="Gyaltsen K."/>
            <person name="Hafez N."/>
            <person name="Hagopian D."/>
            <person name="Hagos B."/>
            <person name="Hall J."/>
            <person name="Hatcher B."/>
            <person name="Heller A."/>
            <person name="Higgins H."/>
            <person name="Honan T."/>
            <person name="Horn A."/>
            <person name="Houde N."/>
            <person name="Hughes L."/>
            <person name="Hulme W."/>
            <person name="Husby E."/>
            <person name="Iliev I."/>
            <person name="Jaffe D."/>
            <person name="Jones C."/>
            <person name="Kamal M."/>
            <person name="Kamat A."/>
            <person name="Kamvysselis M."/>
            <person name="Karlsson E."/>
            <person name="Kells C."/>
            <person name="Kieu A."/>
            <person name="Kisner P."/>
            <person name="Kodira C."/>
            <person name="Kulbokas E."/>
            <person name="Labutti K."/>
            <person name="Lama D."/>
            <person name="Landers T."/>
            <person name="Leger J."/>
            <person name="Levine S."/>
            <person name="Lewis D."/>
            <person name="Lewis T."/>
            <person name="Lindblad-toh K."/>
            <person name="Liu X."/>
            <person name="Lokyitsang T."/>
            <person name="Lokyitsang Y."/>
            <person name="Lucien O."/>
            <person name="Lui A."/>
            <person name="Ma L.J."/>
            <person name="Mabbitt R."/>
            <person name="Macdonald J."/>
            <person name="Maclean C."/>
            <person name="Major J."/>
            <person name="Manning J."/>
            <person name="Marabella R."/>
            <person name="Maru K."/>
            <person name="Matthews C."/>
            <person name="Mauceli E."/>
            <person name="Mccarthy M."/>
            <person name="Mcdonough S."/>
            <person name="Mcghee T."/>
            <person name="Meldrim J."/>
            <person name="Meneus L."/>
            <person name="Mesirov J."/>
            <person name="Mihalev A."/>
            <person name="Mihova T."/>
            <person name="Mikkelsen T."/>
            <person name="Mlenga V."/>
            <person name="Moru K."/>
            <person name="Mozes J."/>
            <person name="Mulrain L."/>
            <person name="Munson G."/>
            <person name="Naylor J."/>
            <person name="Newes C."/>
            <person name="Nguyen C."/>
            <person name="Nguyen N."/>
            <person name="Nguyen T."/>
            <person name="Nicol R."/>
            <person name="Nielsen C."/>
            <person name="Nizzari M."/>
            <person name="Norbu C."/>
            <person name="Norbu N."/>
            <person name="O'donnell P."/>
            <person name="Okoawo O."/>
            <person name="O'leary S."/>
            <person name="Omotosho B."/>
            <person name="O'neill K."/>
            <person name="Osman S."/>
            <person name="Parker S."/>
            <person name="Perrin D."/>
            <person name="Phunkhang P."/>
            <person name="Piqani B."/>
            <person name="Purcell S."/>
            <person name="Rachupka T."/>
            <person name="Ramasamy U."/>
            <person name="Rameau R."/>
            <person name="Ray V."/>
            <person name="Raymond C."/>
            <person name="Retta R."/>
            <person name="Richardson S."/>
            <person name="Rise C."/>
            <person name="Rodriguez J."/>
            <person name="Rogers J."/>
            <person name="Rogov P."/>
            <person name="Rutman M."/>
            <person name="Schupbach R."/>
            <person name="Seaman C."/>
            <person name="Settipalli S."/>
            <person name="Sharpe T."/>
            <person name="Sheridan J."/>
            <person name="Sherpa N."/>
            <person name="Shi J."/>
            <person name="Smirnov S."/>
            <person name="Smith C."/>
            <person name="Sougnez C."/>
            <person name="Spencer B."/>
            <person name="Stalker J."/>
            <person name="Stange-thomann N."/>
            <person name="Stavropoulos S."/>
            <person name="Stetson K."/>
            <person name="Stone C."/>
            <person name="Stone S."/>
            <person name="Stubbs M."/>
            <person name="Talamas J."/>
            <person name="Tchuinga P."/>
            <person name="Tenzing P."/>
            <person name="Tesfaye S."/>
            <person name="Theodore J."/>
            <person name="Thoulutsang Y."/>
            <person name="Topham K."/>
            <person name="Towey S."/>
            <person name="Tsamla T."/>
            <person name="Tsomo N."/>
            <person name="Vallee D."/>
            <person name="Vassiliev H."/>
            <person name="Venkataraman V."/>
            <person name="Vinson J."/>
            <person name="Vo A."/>
            <person name="Wade C."/>
            <person name="Wang S."/>
            <person name="Wangchuk T."/>
            <person name="Wangdi T."/>
            <person name="Whittaker C."/>
            <person name="Wilkinson J."/>
            <person name="Wu Y."/>
            <person name="Wyman D."/>
            <person name="Yadav S."/>
            <person name="Yang S."/>
            <person name="Yang X."/>
            <person name="Yeager S."/>
            <person name="Yee E."/>
            <person name="Young G."/>
            <person name="Zainoun J."/>
            <person name="Zembeck L."/>
            <person name="Zimmer A."/>
            <person name="Zody M."/>
            <person name="Lander E."/>
        </authorList>
    </citation>
    <scope>NUCLEOTIDE SEQUENCE [LARGE SCALE GENOMIC DNA]</scope>
</reference>
<reference evidence="12" key="2">
    <citation type="submission" date="2025-08" db="UniProtKB">
        <authorList>
            <consortium name="Ensembl"/>
        </authorList>
    </citation>
    <scope>IDENTIFICATION</scope>
</reference>
<evidence type="ECO:0000259" key="11">
    <source>
        <dbReference type="PROSITE" id="PS50240"/>
    </source>
</evidence>
<name>H2Y5M0_CIOSA</name>
<dbReference type="GO" id="GO:0006508">
    <property type="term" value="P:proteolysis"/>
    <property type="evidence" value="ECO:0007669"/>
    <property type="project" value="UniProtKB-KW"/>
</dbReference>
<dbReference type="InterPro" id="IPR009003">
    <property type="entry name" value="Peptidase_S1_PA"/>
</dbReference>
<keyword evidence="3 8" id="KW-0420">Kringle</keyword>
<dbReference type="PRINTS" id="PR00018">
    <property type="entry name" value="KRINGLE"/>
</dbReference>
<dbReference type="AlphaFoldDB" id="H2Y5M0"/>
<evidence type="ECO:0000256" key="9">
    <source>
        <dbReference type="RuleBase" id="RU363034"/>
    </source>
</evidence>
<feature type="disulfide bond" evidence="8">
    <location>
        <begin position="53"/>
        <end position="76"/>
    </location>
</feature>
<dbReference type="PROSITE" id="PS50240">
    <property type="entry name" value="TRYPSIN_DOM"/>
    <property type="match status" value="1"/>
</dbReference>
<dbReference type="CDD" id="cd00190">
    <property type="entry name" value="Tryp_SPc"/>
    <property type="match status" value="1"/>
</dbReference>
<protein>
    <recommendedName>
        <fullName evidence="14">Peptidase S1 domain-containing protein</fullName>
    </recommendedName>
</protein>
<dbReference type="PROSITE" id="PS50070">
    <property type="entry name" value="KRINGLE_2"/>
    <property type="match status" value="1"/>
</dbReference>
<dbReference type="InterPro" id="IPR013806">
    <property type="entry name" value="Kringle-like"/>
</dbReference>
<keyword evidence="5 9" id="KW-0378">Hydrolase</keyword>